<evidence type="ECO:0000313" key="3">
    <source>
        <dbReference type="EMBL" id="ASJ73474.1"/>
    </source>
</evidence>
<dbReference type="RefSeq" id="WP_088916797.1">
    <property type="nucleotide sequence ID" value="NZ_CP018632.1"/>
</dbReference>
<dbReference type="KEGG" id="gai:IMCC3135_06190"/>
<dbReference type="EMBL" id="CP018632">
    <property type="protein sequence ID" value="ASJ71656.1"/>
    <property type="molecule type" value="Genomic_DNA"/>
</dbReference>
<name>A0A2Z2NLD5_9GAMM</name>
<protein>
    <submittedName>
        <fullName evidence="1">Uncharacterized protein</fullName>
    </submittedName>
</protein>
<dbReference type="EMBL" id="CP018632">
    <property type="protein sequence ID" value="ASJ71345.1"/>
    <property type="molecule type" value="Genomic_DNA"/>
</dbReference>
<proteinExistence type="predicted"/>
<keyword evidence="7" id="KW-1185">Reference proteome</keyword>
<dbReference type="KEGG" id="gai:IMCC3135_22735"/>
<dbReference type="Pfam" id="PF13565">
    <property type="entry name" value="HTH_32"/>
    <property type="match status" value="1"/>
</dbReference>
<evidence type="ECO:0000313" key="5">
    <source>
        <dbReference type="EMBL" id="ASJ74617.1"/>
    </source>
</evidence>
<evidence type="ECO:0000313" key="1">
    <source>
        <dbReference type="EMBL" id="ASJ71345.1"/>
    </source>
</evidence>
<accession>A0A2Z2NLD5</accession>
<dbReference type="KEGG" id="gai:IMCC3135_17755"/>
<dbReference type="KEGG" id="gai:IMCC3135_16960"/>
<dbReference type="KEGG" id="gai:IMCC3135_07755"/>
<dbReference type="Proteomes" id="UP000250079">
    <property type="component" value="Chromosome"/>
</dbReference>
<dbReference type="EMBL" id="CP018632">
    <property type="protein sequence ID" value="ASJ74617.1"/>
    <property type="molecule type" value="Genomic_DNA"/>
</dbReference>
<gene>
    <name evidence="1" type="ORF">IMCC3135_06190</name>
    <name evidence="2" type="ORF">IMCC3135_07755</name>
    <name evidence="3" type="ORF">IMCC3135_16960</name>
    <name evidence="4" type="ORF">IMCC3135_17755</name>
    <name evidence="5" type="ORF">IMCC3135_22735</name>
    <name evidence="6" type="ORF">IMCC3135_28505</name>
</gene>
<sequence>MPKRHVVKLSEEERHALEQICKTGRIAAQKRRHAQILLLVDQGEHGPSMTDAEVAERMELTTRCIAKTRQRCVEEGLELALQRKRRSRERTARLDGDAEARLVSLACSDAPEGQVRWTLKLLSERLIELEIVESVAYETVRQVLKKHHKTLAETHVVHSA</sequence>
<evidence type="ECO:0000313" key="2">
    <source>
        <dbReference type="EMBL" id="ASJ71656.1"/>
    </source>
</evidence>
<dbReference type="EMBL" id="CP018632">
    <property type="protein sequence ID" value="ASJ73474.1"/>
    <property type="molecule type" value="Genomic_DNA"/>
</dbReference>
<organism evidence="1 7">
    <name type="scientific">Granulosicoccus antarcticus IMCC3135</name>
    <dbReference type="NCBI Taxonomy" id="1192854"/>
    <lineage>
        <taxon>Bacteria</taxon>
        <taxon>Pseudomonadati</taxon>
        <taxon>Pseudomonadota</taxon>
        <taxon>Gammaproteobacteria</taxon>
        <taxon>Chromatiales</taxon>
        <taxon>Granulosicoccaceae</taxon>
        <taxon>Granulosicoccus</taxon>
    </lineage>
</organism>
<evidence type="ECO:0000313" key="7">
    <source>
        <dbReference type="Proteomes" id="UP000250079"/>
    </source>
</evidence>
<dbReference type="KEGG" id="gai:IMCC3135_28505"/>
<dbReference type="EMBL" id="CP018632">
    <property type="protein sequence ID" value="ASJ75753.1"/>
    <property type="molecule type" value="Genomic_DNA"/>
</dbReference>
<dbReference type="AlphaFoldDB" id="A0A2Z2NLD5"/>
<dbReference type="SUPFAM" id="SSF46689">
    <property type="entry name" value="Homeodomain-like"/>
    <property type="match status" value="1"/>
</dbReference>
<evidence type="ECO:0000313" key="6">
    <source>
        <dbReference type="EMBL" id="ASJ75753.1"/>
    </source>
</evidence>
<reference evidence="1 7" key="1">
    <citation type="submission" date="2016-12" db="EMBL/GenBank/DDBJ databases">
        <authorList>
            <person name="Song W.-J."/>
            <person name="Kurnit D.M."/>
        </authorList>
    </citation>
    <scope>NUCLEOTIDE SEQUENCE [LARGE SCALE GENOMIC DNA]</scope>
    <source>
        <strain evidence="1 7">IMCC3135</strain>
    </source>
</reference>
<dbReference type="EMBL" id="CP018632">
    <property type="protein sequence ID" value="ASJ73630.1"/>
    <property type="molecule type" value="Genomic_DNA"/>
</dbReference>
<evidence type="ECO:0000313" key="4">
    <source>
        <dbReference type="EMBL" id="ASJ73630.1"/>
    </source>
</evidence>
<dbReference type="InterPro" id="IPR009057">
    <property type="entry name" value="Homeodomain-like_sf"/>
</dbReference>
<dbReference type="OrthoDB" id="165456at2"/>